<dbReference type="AlphaFoldDB" id="A0A6G0VGX6"/>
<reference evidence="1 2" key="1">
    <citation type="submission" date="2019-08" db="EMBL/GenBank/DDBJ databases">
        <title>Whole genome of Aphis craccivora.</title>
        <authorList>
            <person name="Voronova N.V."/>
            <person name="Shulinski R.S."/>
            <person name="Bandarenka Y.V."/>
            <person name="Zhorov D.G."/>
            <person name="Warner D."/>
        </authorList>
    </citation>
    <scope>NUCLEOTIDE SEQUENCE [LARGE SCALE GENOMIC DNA]</scope>
    <source>
        <strain evidence="1">180601</strain>
        <tissue evidence="1">Whole Body</tissue>
    </source>
</reference>
<feature type="non-terminal residue" evidence="1">
    <location>
        <position position="1"/>
    </location>
</feature>
<proteinExistence type="predicted"/>
<name>A0A6G0VGX6_APHCR</name>
<dbReference type="EMBL" id="VUJU01017690">
    <property type="protein sequence ID" value="KAF0682202.1"/>
    <property type="molecule type" value="Genomic_DNA"/>
</dbReference>
<dbReference type="Proteomes" id="UP000478052">
    <property type="component" value="Unassembled WGS sequence"/>
</dbReference>
<comment type="caution">
    <text evidence="1">The sequence shown here is derived from an EMBL/GenBank/DDBJ whole genome shotgun (WGS) entry which is preliminary data.</text>
</comment>
<organism evidence="1 2">
    <name type="scientific">Aphis craccivora</name>
    <name type="common">Cowpea aphid</name>
    <dbReference type="NCBI Taxonomy" id="307492"/>
    <lineage>
        <taxon>Eukaryota</taxon>
        <taxon>Metazoa</taxon>
        <taxon>Ecdysozoa</taxon>
        <taxon>Arthropoda</taxon>
        <taxon>Hexapoda</taxon>
        <taxon>Insecta</taxon>
        <taxon>Pterygota</taxon>
        <taxon>Neoptera</taxon>
        <taxon>Paraneoptera</taxon>
        <taxon>Hemiptera</taxon>
        <taxon>Sternorrhyncha</taxon>
        <taxon>Aphidomorpha</taxon>
        <taxon>Aphidoidea</taxon>
        <taxon>Aphididae</taxon>
        <taxon>Aphidini</taxon>
        <taxon>Aphis</taxon>
        <taxon>Aphis</taxon>
    </lineage>
</organism>
<keyword evidence="2" id="KW-1185">Reference proteome</keyword>
<evidence type="ECO:0000313" key="2">
    <source>
        <dbReference type="Proteomes" id="UP000478052"/>
    </source>
</evidence>
<gene>
    <name evidence="1" type="ORF">FWK35_00038164</name>
</gene>
<evidence type="ECO:0000313" key="1">
    <source>
        <dbReference type="EMBL" id="KAF0682202.1"/>
    </source>
</evidence>
<accession>A0A6G0VGX6</accession>
<sequence>TKQRIISRELSSSWELTNSVLQIELHNHAGNNQIEIIENFKNEIKSRSRRTCDKLSQIFAEAASQIPAEALLFLPKESVVKRTIRNQRTSNNPALN</sequence>
<protein>
    <submittedName>
        <fullName evidence="1">Uncharacterized protein</fullName>
    </submittedName>
</protein>